<dbReference type="EC" id="3.4.13.-" evidence="9"/>
<keyword evidence="4" id="KW-0479">Metal-binding</keyword>
<dbReference type="InterPro" id="IPR001261">
    <property type="entry name" value="ArgE/DapE_CS"/>
</dbReference>
<dbReference type="InterPro" id="IPR002933">
    <property type="entry name" value="Peptidase_M20"/>
</dbReference>
<dbReference type="GO" id="GO:0008777">
    <property type="term" value="F:acetylornithine deacetylase activity"/>
    <property type="evidence" value="ECO:0007669"/>
    <property type="project" value="TreeGrafter"/>
</dbReference>
<organism evidence="9 10">
    <name type="scientific">Peptoniphilus lacrimalis</name>
    <dbReference type="NCBI Taxonomy" id="33031"/>
    <lineage>
        <taxon>Bacteria</taxon>
        <taxon>Bacillati</taxon>
        <taxon>Bacillota</taxon>
        <taxon>Tissierellia</taxon>
        <taxon>Tissierellales</taxon>
        <taxon>Peptoniphilaceae</taxon>
        <taxon>Peptoniphilus</taxon>
    </lineage>
</organism>
<dbReference type="InterPro" id="IPR050072">
    <property type="entry name" value="Peptidase_M20A"/>
</dbReference>
<name>A0A379C493_9FIRM</name>
<dbReference type="CDD" id="cd03888">
    <property type="entry name" value="M20_PepV"/>
    <property type="match status" value="1"/>
</dbReference>
<dbReference type="Proteomes" id="UP000255517">
    <property type="component" value="Unassembled WGS sequence"/>
</dbReference>
<gene>
    <name evidence="9" type="ORF">NCTC13149_00188</name>
</gene>
<dbReference type="PANTHER" id="PTHR43808">
    <property type="entry name" value="ACETYLORNITHINE DEACETYLASE"/>
    <property type="match status" value="1"/>
</dbReference>
<evidence type="ECO:0000256" key="2">
    <source>
        <dbReference type="ARBA" id="ARBA00006247"/>
    </source>
</evidence>
<evidence type="ECO:0000256" key="1">
    <source>
        <dbReference type="ARBA" id="ARBA00001947"/>
    </source>
</evidence>
<accession>A0A379C493</accession>
<keyword evidence="5 9" id="KW-0378">Hydrolase</keyword>
<dbReference type="NCBIfam" id="TIGR01887">
    <property type="entry name" value="dipeptidaselike"/>
    <property type="match status" value="1"/>
</dbReference>
<protein>
    <submittedName>
        <fullName evidence="9">Dipeptidase SA1572</fullName>
        <ecNumber evidence="9">3.4.13.-</ecNumber>
    </submittedName>
</protein>
<dbReference type="InterPro" id="IPR036264">
    <property type="entry name" value="Bact_exopeptidase_dim_dom"/>
</dbReference>
<evidence type="ECO:0000313" key="10">
    <source>
        <dbReference type="Proteomes" id="UP000255517"/>
    </source>
</evidence>
<evidence type="ECO:0000256" key="6">
    <source>
        <dbReference type="ARBA" id="ARBA00022833"/>
    </source>
</evidence>
<dbReference type="GO" id="GO:0008237">
    <property type="term" value="F:metallopeptidase activity"/>
    <property type="evidence" value="ECO:0007669"/>
    <property type="project" value="UniProtKB-KW"/>
</dbReference>
<comment type="cofactor">
    <cofactor evidence="1">
        <name>Zn(2+)</name>
        <dbReference type="ChEBI" id="CHEBI:29105"/>
    </cofactor>
</comment>
<dbReference type="NCBIfam" id="NF005591">
    <property type="entry name" value="PRK07318.1"/>
    <property type="match status" value="1"/>
</dbReference>
<dbReference type="GO" id="GO:0006508">
    <property type="term" value="P:proteolysis"/>
    <property type="evidence" value="ECO:0007669"/>
    <property type="project" value="UniProtKB-KW"/>
</dbReference>
<evidence type="ECO:0000256" key="8">
    <source>
        <dbReference type="ARBA" id="ARBA00023049"/>
    </source>
</evidence>
<dbReference type="GO" id="GO:0016805">
    <property type="term" value="F:dipeptidase activity"/>
    <property type="evidence" value="ECO:0007669"/>
    <property type="project" value="UniProtKB-KW"/>
</dbReference>
<dbReference type="STRING" id="1122949.GCA_000378725_00259"/>
<dbReference type="AlphaFoldDB" id="A0A379C493"/>
<evidence type="ECO:0000313" key="9">
    <source>
        <dbReference type="EMBL" id="SUB56417.1"/>
    </source>
</evidence>
<dbReference type="GO" id="GO:0008270">
    <property type="term" value="F:zinc ion binding"/>
    <property type="evidence" value="ECO:0007669"/>
    <property type="project" value="InterPro"/>
</dbReference>
<dbReference type="InterPro" id="IPR010964">
    <property type="entry name" value="M20A_pepV-rel"/>
</dbReference>
<evidence type="ECO:0000256" key="5">
    <source>
        <dbReference type="ARBA" id="ARBA00022801"/>
    </source>
</evidence>
<proteinExistence type="inferred from homology"/>
<keyword evidence="3" id="KW-0645">Protease</keyword>
<evidence type="ECO:0000256" key="7">
    <source>
        <dbReference type="ARBA" id="ARBA00022997"/>
    </source>
</evidence>
<dbReference type="SUPFAM" id="SSF53187">
    <property type="entry name" value="Zn-dependent exopeptidases"/>
    <property type="match status" value="1"/>
</dbReference>
<dbReference type="Pfam" id="PF01546">
    <property type="entry name" value="Peptidase_M20"/>
    <property type="match status" value="1"/>
</dbReference>
<evidence type="ECO:0000256" key="4">
    <source>
        <dbReference type="ARBA" id="ARBA00022723"/>
    </source>
</evidence>
<comment type="similarity">
    <text evidence="2">Belongs to the peptidase M20A family.</text>
</comment>
<dbReference type="GO" id="GO:0006526">
    <property type="term" value="P:L-arginine biosynthetic process"/>
    <property type="evidence" value="ECO:0007669"/>
    <property type="project" value="TreeGrafter"/>
</dbReference>
<keyword evidence="7 9" id="KW-0224">Dipeptidase</keyword>
<dbReference type="Gene3D" id="3.30.70.360">
    <property type="match status" value="2"/>
</dbReference>
<reference evidence="9 10" key="1">
    <citation type="submission" date="2018-06" db="EMBL/GenBank/DDBJ databases">
        <authorList>
            <consortium name="Pathogen Informatics"/>
            <person name="Doyle S."/>
        </authorList>
    </citation>
    <scope>NUCLEOTIDE SEQUENCE [LARGE SCALE GENOMIC DNA]</scope>
    <source>
        <strain evidence="9 10">NCTC13149</strain>
    </source>
</reference>
<dbReference type="Gene3D" id="3.40.630.10">
    <property type="entry name" value="Zn peptidases"/>
    <property type="match status" value="1"/>
</dbReference>
<dbReference type="PANTHER" id="PTHR43808:SF31">
    <property type="entry name" value="N-ACETYL-L-CITRULLINE DEACETYLASE"/>
    <property type="match status" value="1"/>
</dbReference>
<evidence type="ECO:0000256" key="3">
    <source>
        <dbReference type="ARBA" id="ARBA00022670"/>
    </source>
</evidence>
<keyword evidence="6" id="KW-0862">Zinc</keyword>
<sequence>MLKIPRINLMWLHFYERDGSRLDLKNYVDGQKDNMLKTLSDVVSINSVRGEEKADAPFGEGPKKCLNFVLEKAKELGFKTKNMDNYMGWAELGEGSEMIAVMGHLDVVPEGSGWDKDPFSGQVENGNIYGRGTMDDKGPTVACLYALKAIKESGLPLKRRIRILFGTNEETGSDDMKYYRENGGEIPFCGFTPDGEYPVINGEKGIINATFKKDLDQKSDLILKKISGGTAFNVVPAHAKAEFTCQESLKKEILADKKFSEKIKIEETKEGFIVEAKGLEAHASTPEKGNNAIGNLLIAIKDFPMDKELKKAVVFLAEKIGLETFGQSLGIDIYDDNSGKLSLNMGVIEGDENFLEVKLNYRYPVTRSYDECAPILDKQFDQVGFKKIFEKHKNSLFVDENTEFIKILLDVYKEHTNFKPHTKSIGGGTYAKALPNIVAFGPIFPGDDIREHLPNEYWEVEKIFLNMEIYADAMYRLANM</sequence>
<dbReference type="SUPFAM" id="SSF55031">
    <property type="entry name" value="Bacterial exopeptidase dimerisation domain"/>
    <property type="match status" value="1"/>
</dbReference>
<dbReference type="EMBL" id="UGSZ01000001">
    <property type="protein sequence ID" value="SUB56417.1"/>
    <property type="molecule type" value="Genomic_DNA"/>
</dbReference>
<dbReference type="PROSITE" id="PS00758">
    <property type="entry name" value="ARGE_DAPE_CPG2_1"/>
    <property type="match status" value="1"/>
</dbReference>
<keyword evidence="8" id="KW-0482">Metalloprotease</keyword>